<evidence type="ECO:0000256" key="3">
    <source>
        <dbReference type="ARBA" id="ARBA00011738"/>
    </source>
</evidence>
<evidence type="ECO:0000256" key="9">
    <source>
        <dbReference type="ARBA" id="ARBA00076414"/>
    </source>
</evidence>
<protein>
    <recommendedName>
        <fullName evidence="8 10">Protein GrpE</fullName>
    </recommendedName>
    <alternativeName>
        <fullName evidence="9 10">HSP-70 cofactor</fullName>
    </alternativeName>
</protein>
<dbReference type="Gene3D" id="2.30.22.10">
    <property type="entry name" value="Head domain of nucleotide exchange factor GrpE"/>
    <property type="match status" value="1"/>
</dbReference>
<dbReference type="SUPFAM" id="SSF58014">
    <property type="entry name" value="Coiled-coil domain of nucleotide exchange factor GrpE"/>
    <property type="match status" value="1"/>
</dbReference>
<keyword evidence="6 10" id="KW-0143">Chaperone</keyword>
<dbReference type="Gene3D" id="3.90.20.20">
    <property type="match status" value="1"/>
</dbReference>
<keyword evidence="5 10" id="KW-0346">Stress response</keyword>
<reference evidence="14 15" key="1">
    <citation type="submission" date="2012-06" db="EMBL/GenBank/DDBJ databases">
        <title>The complete chromosome of genome of Turneriella parva DSM 21527.</title>
        <authorList>
            <consortium name="US DOE Joint Genome Institute (JGI-PGF)"/>
            <person name="Lucas S."/>
            <person name="Han J."/>
            <person name="Lapidus A."/>
            <person name="Bruce D."/>
            <person name="Goodwin L."/>
            <person name="Pitluck S."/>
            <person name="Peters L."/>
            <person name="Kyrpides N."/>
            <person name="Mavromatis K."/>
            <person name="Ivanova N."/>
            <person name="Mikhailova N."/>
            <person name="Chertkov O."/>
            <person name="Detter J.C."/>
            <person name="Tapia R."/>
            <person name="Han C."/>
            <person name="Land M."/>
            <person name="Hauser L."/>
            <person name="Markowitz V."/>
            <person name="Cheng J.-F."/>
            <person name="Hugenholtz P."/>
            <person name="Woyke T."/>
            <person name="Wu D."/>
            <person name="Gronow S."/>
            <person name="Wellnitz S."/>
            <person name="Brambilla E."/>
            <person name="Klenk H.-P."/>
            <person name="Eisen J.A."/>
        </authorList>
    </citation>
    <scope>NUCLEOTIDE SEQUENCE [LARGE SCALE GENOMIC DNA]</scope>
    <source>
        <strain evidence="15">ATCC BAA-1111 / DSM 21527 / NCTC 11395 / H</strain>
    </source>
</reference>
<feature type="compositionally biased region" description="Basic and acidic residues" evidence="13">
    <location>
        <begin position="34"/>
        <end position="45"/>
    </location>
</feature>
<dbReference type="PROSITE" id="PS01071">
    <property type="entry name" value="GRPE"/>
    <property type="match status" value="1"/>
</dbReference>
<evidence type="ECO:0000256" key="1">
    <source>
        <dbReference type="ARBA" id="ARBA00004496"/>
    </source>
</evidence>
<evidence type="ECO:0000256" key="11">
    <source>
        <dbReference type="RuleBase" id="RU000639"/>
    </source>
</evidence>
<dbReference type="AlphaFoldDB" id="I4BAJ0"/>
<sequence length="198" mass="21883">MSEETMNKDGNNAGEFASEADEIAALQNDAAASHNDDKNSPEALKKQIEALTSDLQRERAEFTNFRKRAVLERAQQSAQSSARLLTDLLPALDALDQFFSVYTPKAESDTALKPIVDGVQLVQKQIARVFTEAGVEEFSPTGEEFDPNMMEALSVQETDVERETVVQVFQKGYRIEGRLIRPARVVVAKPKPAEAPSQ</sequence>
<gene>
    <name evidence="10" type="primary">grpE</name>
    <name evidence="14" type="ordered locus">Turpa_3663</name>
</gene>
<evidence type="ECO:0000256" key="5">
    <source>
        <dbReference type="ARBA" id="ARBA00023016"/>
    </source>
</evidence>
<dbReference type="PANTHER" id="PTHR21237:SF23">
    <property type="entry name" value="GRPE PROTEIN HOMOLOG, MITOCHONDRIAL"/>
    <property type="match status" value="1"/>
</dbReference>
<dbReference type="CDD" id="cd00446">
    <property type="entry name" value="GrpE"/>
    <property type="match status" value="1"/>
</dbReference>
<dbReference type="STRING" id="869212.Turpa_3663"/>
<keyword evidence="15" id="KW-1185">Reference proteome</keyword>
<evidence type="ECO:0000256" key="10">
    <source>
        <dbReference type="HAMAP-Rule" id="MF_01151"/>
    </source>
</evidence>
<comment type="subcellular location">
    <subcellularLocation>
        <location evidence="1 10">Cytoplasm</location>
    </subcellularLocation>
</comment>
<dbReference type="InterPro" id="IPR013805">
    <property type="entry name" value="GrpE_CC"/>
</dbReference>
<evidence type="ECO:0000313" key="15">
    <source>
        <dbReference type="Proteomes" id="UP000006048"/>
    </source>
</evidence>
<evidence type="ECO:0000256" key="6">
    <source>
        <dbReference type="ARBA" id="ARBA00023186"/>
    </source>
</evidence>
<comment type="subunit">
    <text evidence="3 10">Homodimer.</text>
</comment>
<dbReference type="RefSeq" id="WP_014804774.1">
    <property type="nucleotide sequence ID" value="NC_018020.1"/>
</dbReference>
<dbReference type="GO" id="GO:0005737">
    <property type="term" value="C:cytoplasm"/>
    <property type="evidence" value="ECO:0007669"/>
    <property type="project" value="UniProtKB-SubCell"/>
</dbReference>
<evidence type="ECO:0000256" key="2">
    <source>
        <dbReference type="ARBA" id="ARBA00009054"/>
    </source>
</evidence>
<dbReference type="OrthoDB" id="9812586at2"/>
<dbReference type="InterPro" id="IPR000740">
    <property type="entry name" value="GrpE"/>
</dbReference>
<dbReference type="Proteomes" id="UP000006048">
    <property type="component" value="Chromosome"/>
</dbReference>
<dbReference type="KEGG" id="tpx:Turpa_3663"/>
<dbReference type="GO" id="GO:0051087">
    <property type="term" value="F:protein-folding chaperone binding"/>
    <property type="evidence" value="ECO:0007669"/>
    <property type="project" value="InterPro"/>
</dbReference>
<evidence type="ECO:0000256" key="4">
    <source>
        <dbReference type="ARBA" id="ARBA00022490"/>
    </source>
</evidence>
<dbReference type="GO" id="GO:0042803">
    <property type="term" value="F:protein homodimerization activity"/>
    <property type="evidence" value="ECO:0007669"/>
    <property type="project" value="InterPro"/>
</dbReference>
<dbReference type="HOGENOM" id="CLU_057217_4_2_12"/>
<comment type="similarity">
    <text evidence="2 10 12">Belongs to the GrpE family.</text>
</comment>
<dbReference type="GO" id="GO:0051082">
    <property type="term" value="F:unfolded protein binding"/>
    <property type="evidence" value="ECO:0007669"/>
    <property type="project" value="TreeGrafter"/>
</dbReference>
<dbReference type="PANTHER" id="PTHR21237">
    <property type="entry name" value="GRPE PROTEIN"/>
    <property type="match status" value="1"/>
</dbReference>
<dbReference type="GO" id="GO:0006457">
    <property type="term" value="P:protein folding"/>
    <property type="evidence" value="ECO:0007669"/>
    <property type="project" value="InterPro"/>
</dbReference>
<accession>I4BAJ0</accession>
<dbReference type="GO" id="GO:0000774">
    <property type="term" value="F:adenyl-nucleotide exchange factor activity"/>
    <property type="evidence" value="ECO:0007669"/>
    <property type="project" value="InterPro"/>
</dbReference>
<dbReference type="PATRIC" id="fig|869212.3.peg.3684"/>
<proteinExistence type="inferred from homology"/>
<dbReference type="PRINTS" id="PR00773">
    <property type="entry name" value="GRPEPROTEIN"/>
</dbReference>
<feature type="region of interest" description="Disordered" evidence="13">
    <location>
        <begin position="1"/>
        <end position="45"/>
    </location>
</feature>
<evidence type="ECO:0000313" key="14">
    <source>
        <dbReference type="EMBL" id="AFM14297.1"/>
    </source>
</evidence>
<dbReference type="EMBL" id="CP002959">
    <property type="protein sequence ID" value="AFM14297.1"/>
    <property type="molecule type" value="Genomic_DNA"/>
</dbReference>
<keyword evidence="4 10" id="KW-0963">Cytoplasm</keyword>
<evidence type="ECO:0000256" key="7">
    <source>
        <dbReference type="ARBA" id="ARBA00053401"/>
    </source>
</evidence>
<comment type="function">
    <text evidence="7 10 11">Participates actively in the response to hyperosmotic and heat shock by preventing the aggregation of stress-denatured proteins, in association with DnaK and GrpE. It is the nucleotide exchange factor for DnaK and may function as a thermosensor. Unfolded proteins bind initially to DnaJ; upon interaction with the DnaJ-bound protein, DnaK hydrolyzes its bound ATP, resulting in the formation of a stable complex. GrpE releases ADP from DnaK; ATP binding to DnaK triggers the release of the substrate protein, thus completing the reaction cycle. Several rounds of ATP-dependent interactions between DnaJ, DnaK and GrpE are required for fully efficient folding.</text>
</comment>
<dbReference type="HAMAP" id="MF_01151">
    <property type="entry name" value="GrpE"/>
    <property type="match status" value="1"/>
</dbReference>
<dbReference type="FunFam" id="2.30.22.10:FF:000001">
    <property type="entry name" value="Protein GrpE"/>
    <property type="match status" value="1"/>
</dbReference>
<dbReference type="Pfam" id="PF01025">
    <property type="entry name" value="GrpE"/>
    <property type="match status" value="1"/>
</dbReference>
<evidence type="ECO:0000256" key="8">
    <source>
        <dbReference type="ARBA" id="ARBA00072274"/>
    </source>
</evidence>
<evidence type="ECO:0000256" key="12">
    <source>
        <dbReference type="RuleBase" id="RU004478"/>
    </source>
</evidence>
<dbReference type="SUPFAM" id="SSF51064">
    <property type="entry name" value="Head domain of nucleotide exchange factor GrpE"/>
    <property type="match status" value="1"/>
</dbReference>
<dbReference type="InterPro" id="IPR009012">
    <property type="entry name" value="GrpE_head"/>
</dbReference>
<organism evidence="14 15">
    <name type="scientific">Turneriella parva (strain ATCC BAA-1111 / DSM 21527 / NCTC 11395 / H)</name>
    <name type="common">Leptospira parva</name>
    <dbReference type="NCBI Taxonomy" id="869212"/>
    <lineage>
        <taxon>Bacteria</taxon>
        <taxon>Pseudomonadati</taxon>
        <taxon>Spirochaetota</taxon>
        <taxon>Spirochaetia</taxon>
        <taxon>Leptospirales</taxon>
        <taxon>Leptospiraceae</taxon>
        <taxon>Turneriella</taxon>
    </lineage>
</organism>
<name>I4BAJ0_TURPD</name>
<evidence type="ECO:0000256" key="13">
    <source>
        <dbReference type="SAM" id="MobiDB-lite"/>
    </source>
</evidence>